<evidence type="ECO:0000313" key="3">
    <source>
        <dbReference type="Proteomes" id="UP001234989"/>
    </source>
</evidence>
<evidence type="ECO:0008006" key="4">
    <source>
        <dbReference type="Google" id="ProtNLM"/>
    </source>
</evidence>
<dbReference type="EMBL" id="CP133619">
    <property type="protein sequence ID" value="WMV42911.1"/>
    <property type="molecule type" value="Genomic_DNA"/>
</dbReference>
<organism evidence="2 3">
    <name type="scientific">Solanum verrucosum</name>
    <dbReference type="NCBI Taxonomy" id="315347"/>
    <lineage>
        <taxon>Eukaryota</taxon>
        <taxon>Viridiplantae</taxon>
        <taxon>Streptophyta</taxon>
        <taxon>Embryophyta</taxon>
        <taxon>Tracheophyta</taxon>
        <taxon>Spermatophyta</taxon>
        <taxon>Magnoliopsida</taxon>
        <taxon>eudicotyledons</taxon>
        <taxon>Gunneridae</taxon>
        <taxon>Pentapetalae</taxon>
        <taxon>asterids</taxon>
        <taxon>lamiids</taxon>
        <taxon>Solanales</taxon>
        <taxon>Solanaceae</taxon>
        <taxon>Solanoideae</taxon>
        <taxon>Solaneae</taxon>
        <taxon>Solanum</taxon>
    </lineage>
</organism>
<dbReference type="PANTHER" id="PTHR31286">
    <property type="entry name" value="GLYCINE-RICH CELL WALL STRUCTURAL PROTEIN 1.8-LIKE"/>
    <property type="match status" value="1"/>
</dbReference>
<gene>
    <name evidence="2" type="ORF">MTR67_036296</name>
</gene>
<dbReference type="AlphaFoldDB" id="A0AAF0UC87"/>
<dbReference type="PANTHER" id="PTHR31286:SF179">
    <property type="entry name" value="RNASE H TYPE-1 DOMAIN-CONTAINING PROTEIN"/>
    <property type="match status" value="1"/>
</dbReference>
<accession>A0AAF0UC87</accession>
<sequence length="191" mass="21584">MRTLKWDPLFDPVEEMSITIACISFPSLPPNFFGKEAIFSLAAAVGKPLQVDLATQNKTRPSCARVKVEVDLLGNFPKRINIGMETKTGEIREKWITIRKEEEKGNPIKEQVQGTTQYEEKNSKKKVNNTQNTSIEKDDAQSAIKDILNLLDESEQSVKRMNDKEKEADGDNEKEMENEVDTTEHPDVGDS</sequence>
<dbReference type="InterPro" id="IPR040256">
    <property type="entry name" value="At4g02000-like"/>
</dbReference>
<name>A0AAF0UC87_SOLVR</name>
<keyword evidence="3" id="KW-1185">Reference proteome</keyword>
<protein>
    <recommendedName>
        <fullName evidence="4">DUF4283 domain-containing protein</fullName>
    </recommendedName>
</protein>
<reference evidence="2" key="1">
    <citation type="submission" date="2023-08" db="EMBL/GenBank/DDBJ databases">
        <title>A de novo genome assembly of Solanum verrucosum Schlechtendal, a Mexican diploid species geographically isolated from the other diploid A-genome species in potato relatives.</title>
        <authorList>
            <person name="Hosaka K."/>
        </authorList>
    </citation>
    <scope>NUCLEOTIDE SEQUENCE</scope>
    <source>
        <tissue evidence="2">Young leaves</tissue>
    </source>
</reference>
<evidence type="ECO:0000313" key="2">
    <source>
        <dbReference type="EMBL" id="WMV42911.1"/>
    </source>
</evidence>
<dbReference type="Proteomes" id="UP001234989">
    <property type="component" value="Chromosome 8"/>
</dbReference>
<feature type="compositionally biased region" description="Basic and acidic residues" evidence="1">
    <location>
        <begin position="156"/>
        <end position="191"/>
    </location>
</feature>
<proteinExistence type="predicted"/>
<evidence type="ECO:0000256" key="1">
    <source>
        <dbReference type="SAM" id="MobiDB-lite"/>
    </source>
</evidence>
<feature type="region of interest" description="Disordered" evidence="1">
    <location>
        <begin position="106"/>
        <end position="191"/>
    </location>
</feature>